<dbReference type="EMBL" id="CP098502">
    <property type="protein sequence ID" value="UTI62662.1"/>
    <property type="molecule type" value="Genomic_DNA"/>
</dbReference>
<evidence type="ECO:0000256" key="1">
    <source>
        <dbReference type="SAM" id="MobiDB-lite"/>
    </source>
</evidence>
<accession>A0ABY5DNN4</accession>
<name>A0ABY5DNN4_9ACTN</name>
<feature type="region of interest" description="Disordered" evidence="1">
    <location>
        <begin position="1"/>
        <end position="24"/>
    </location>
</feature>
<evidence type="ECO:0000313" key="3">
    <source>
        <dbReference type="Proteomes" id="UP001056035"/>
    </source>
</evidence>
<organism evidence="2 3">
    <name type="scientific">Paraconexibacter antarcticus</name>
    <dbReference type="NCBI Taxonomy" id="2949664"/>
    <lineage>
        <taxon>Bacteria</taxon>
        <taxon>Bacillati</taxon>
        <taxon>Actinomycetota</taxon>
        <taxon>Thermoleophilia</taxon>
        <taxon>Solirubrobacterales</taxon>
        <taxon>Paraconexibacteraceae</taxon>
        <taxon>Paraconexibacter</taxon>
    </lineage>
</organism>
<proteinExistence type="predicted"/>
<keyword evidence="3" id="KW-1185">Reference proteome</keyword>
<protein>
    <submittedName>
        <fullName evidence="2">Uncharacterized protein</fullName>
    </submittedName>
</protein>
<reference evidence="2 3" key="1">
    <citation type="submission" date="2022-06" db="EMBL/GenBank/DDBJ databases">
        <title>Paraconexibacter antarcticus.</title>
        <authorList>
            <person name="Kim C.S."/>
        </authorList>
    </citation>
    <scope>NUCLEOTIDE SEQUENCE [LARGE SCALE GENOMIC DNA]</scope>
    <source>
        <strain evidence="2 3">02-257</strain>
    </source>
</reference>
<sequence length="124" mass="13901">MTRRRSFPWGPSLSSASGAAVRPAPVNEHDLVPRALVRLPRNVDGIVRVAVGGVPQIEGVDFFLVGRLLVFERAIEPERPLRYLRRLVAATGMGTTRRTEKVDVWFGSRDDPDVVRDLPVERYP</sequence>
<dbReference type="Proteomes" id="UP001056035">
    <property type="component" value="Chromosome"/>
</dbReference>
<evidence type="ECO:0000313" key="2">
    <source>
        <dbReference type="EMBL" id="UTI62662.1"/>
    </source>
</evidence>
<dbReference type="RefSeq" id="WP_254569397.1">
    <property type="nucleotide sequence ID" value="NZ_CP098502.1"/>
</dbReference>
<gene>
    <name evidence="2" type="ORF">NBH00_14980</name>
</gene>